<feature type="domain" description="MULE transposase" evidence="2">
    <location>
        <begin position="671"/>
        <end position="766"/>
    </location>
</feature>
<dbReference type="InterPro" id="IPR018289">
    <property type="entry name" value="MULE_transposase_dom"/>
</dbReference>
<dbReference type="Pfam" id="PF10551">
    <property type="entry name" value="MULE"/>
    <property type="match status" value="1"/>
</dbReference>
<dbReference type="PANTHER" id="PTHR31973:SF190">
    <property type="entry name" value="MULE TRANSPOSASE DOMAIN-CONTAINING PROTEIN"/>
    <property type="match status" value="1"/>
</dbReference>
<dbReference type="AlphaFoldDB" id="A0A9R1W8Z2"/>
<comment type="caution">
    <text evidence="4">The sequence shown here is derived from an EMBL/GenBank/DDBJ whole genome shotgun (WGS) entry which is preliminary data.</text>
</comment>
<evidence type="ECO:0000313" key="4">
    <source>
        <dbReference type="EMBL" id="KAJ0220685.1"/>
    </source>
</evidence>
<name>A0A9R1W8Z2_LACSA</name>
<dbReference type="Pfam" id="PF26130">
    <property type="entry name" value="PB1-like"/>
    <property type="match status" value="1"/>
</dbReference>
<proteinExistence type="predicted"/>
<accession>A0A9R1W8Z2</accession>
<organism evidence="4 5">
    <name type="scientific">Lactuca sativa</name>
    <name type="common">Garden lettuce</name>
    <dbReference type="NCBI Taxonomy" id="4236"/>
    <lineage>
        <taxon>Eukaryota</taxon>
        <taxon>Viridiplantae</taxon>
        <taxon>Streptophyta</taxon>
        <taxon>Embryophyta</taxon>
        <taxon>Tracheophyta</taxon>
        <taxon>Spermatophyta</taxon>
        <taxon>Magnoliopsida</taxon>
        <taxon>eudicotyledons</taxon>
        <taxon>Gunneridae</taxon>
        <taxon>Pentapetalae</taxon>
        <taxon>asterids</taxon>
        <taxon>campanulids</taxon>
        <taxon>Asterales</taxon>
        <taxon>Asteraceae</taxon>
        <taxon>Cichorioideae</taxon>
        <taxon>Cichorieae</taxon>
        <taxon>Lactucinae</taxon>
        <taxon>Lactuca</taxon>
    </lineage>
</organism>
<feature type="compositionally biased region" description="Basic residues" evidence="1">
    <location>
        <begin position="974"/>
        <end position="988"/>
    </location>
</feature>
<evidence type="ECO:0000256" key="1">
    <source>
        <dbReference type="SAM" id="MobiDB-lite"/>
    </source>
</evidence>
<dbReference type="PANTHER" id="PTHR31973">
    <property type="entry name" value="POLYPROTEIN, PUTATIVE-RELATED"/>
    <property type="match status" value="1"/>
</dbReference>
<reference evidence="4 5" key="1">
    <citation type="journal article" date="2017" name="Nat. Commun.">
        <title>Genome assembly with in vitro proximity ligation data and whole-genome triplication in lettuce.</title>
        <authorList>
            <person name="Reyes-Chin-Wo S."/>
            <person name="Wang Z."/>
            <person name="Yang X."/>
            <person name="Kozik A."/>
            <person name="Arikit S."/>
            <person name="Song C."/>
            <person name="Xia L."/>
            <person name="Froenicke L."/>
            <person name="Lavelle D.O."/>
            <person name="Truco M.J."/>
            <person name="Xia R."/>
            <person name="Zhu S."/>
            <person name="Xu C."/>
            <person name="Xu H."/>
            <person name="Xu X."/>
            <person name="Cox K."/>
            <person name="Korf I."/>
            <person name="Meyers B.C."/>
            <person name="Michelmore R.W."/>
        </authorList>
    </citation>
    <scope>NUCLEOTIDE SEQUENCE [LARGE SCALE GENOMIC DNA]</scope>
    <source>
        <strain evidence="5">cv. Salinas</strain>
        <tissue evidence="4">Seedlings</tissue>
    </source>
</reference>
<dbReference type="InterPro" id="IPR058594">
    <property type="entry name" value="PB1-like_dom_pln"/>
</dbReference>
<evidence type="ECO:0000259" key="2">
    <source>
        <dbReference type="Pfam" id="PF10551"/>
    </source>
</evidence>
<feature type="domain" description="PB1-like" evidence="3">
    <location>
        <begin position="123"/>
        <end position="220"/>
    </location>
</feature>
<feature type="region of interest" description="Disordered" evidence="1">
    <location>
        <begin position="963"/>
        <end position="1000"/>
    </location>
</feature>
<evidence type="ECO:0008006" key="6">
    <source>
        <dbReference type="Google" id="ProtNLM"/>
    </source>
</evidence>
<feature type="compositionally biased region" description="Basic and acidic residues" evidence="1">
    <location>
        <begin position="1047"/>
        <end position="1074"/>
    </location>
</feature>
<keyword evidence="5" id="KW-1185">Reference proteome</keyword>
<feature type="region of interest" description="Disordered" evidence="1">
    <location>
        <begin position="1015"/>
        <end position="1074"/>
    </location>
</feature>
<sequence length="1074" mass="123010">MRIMVLDEFKEELSESKSGIQSDAGGKTPVSPDFGLMQGAKPQLVRTSVRCRGQGPTAIYITPRNRPFLFSSGLSSSSLQNIKRKLGFSSSSFAMVLTLWNVRSKFSENPDLIKAYDELSSFCTFKIHHGGMFTKYPGRRYVGGSIDYVDYVDMDVFSVHELDDMMKEIGYINGEPIYYHFLIPEIEIDYGLLPLGNDSDVLLLSNHVANHKEIMVYTEHGTTRLHTYFMSPNKVVLEEINEPISPELNRKKFTSTEVGSCSRKLDLNENYDFSRSVVPFGHFDRDVLKDVGVQPASEELNKAQDVGPSEDFDPFFYMDHNDYQQMGDDDYQQMGDNEKIGDAISDETSTNGSISDDSDFLVDELNMVEDVEVNMKDFHSGVYSFPNLDNHQSFNAPDVTVDEDLKVIDTQLFESSGVEEDERKKLMRRLNKPTTCPSGVVHETAFHLGQIFKSSSEAKDYIKMHSIRTRRNIYFAKNDKQRIREKCRGVVPEMTGRPWTKSRIKFKDKTVSSQKATCPWVVLISRSDEESDWMVKTLVHEHRCVQSRSIKVCTSKFLATTILQQVEGSPTIPVKALRVELQKTYEVGMSRMKVFRAKQLAQKHVYGDYEKQYSLLRDYVLELQQCNPGTTVKIDVYNEPNANLETRMFKRIYVSLGALKLGFKAGLRDFLGFDGAFMKGPYPGQVLTVVGLDSNNRIYPLAYAIVEAENKSSWSWFLECLGEDLELSTNSNFTFISDRKKGILPTIANLFPSAEHRFCLRHIHENMKLQWRGKEHGDHLWECATTTTVRHFDRFMEDFNKFNSKACDWLKKIPPKHWARAHISGRAHTDILLNNLFEIFNSKLLDARDKPIITCLEYIREYLMKRICIVQNVIDKSQGPLTPTATKLLDRVKKDASQYTCIFNGAEKTQVTGTMGKQFVVEHGAKNVPPLEEWVHPCYRLSTWNEMYKYKVQPINGRSMWPKSDCPTTLTPPKHTKQVWRPKKKRKRAQTEEPNNQGKSLTRKFLKVTCSKCKNKGHKSRSCKGQEGQNEVRNVVAGGKQLSKAKKQGDGKKEKPKMKEKTKVKDKSKMKEKV</sequence>
<gene>
    <name evidence="4" type="ORF">LSAT_V11C200079200</name>
</gene>
<evidence type="ECO:0000259" key="3">
    <source>
        <dbReference type="Pfam" id="PF26130"/>
    </source>
</evidence>
<dbReference type="Proteomes" id="UP000235145">
    <property type="component" value="Unassembled WGS sequence"/>
</dbReference>
<protein>
    <recommendedName>
        <fullName evidence="6">CCHC-type domain-containing protein</fullName>
    </recommendedName>
</protein>
<dbReference type="EMBL" id="NBSK02000002">
    <property type="protein sequence ID" value="KAJ0220685.1"/>
    <property type="molecule type" value="Genomic_DNA"/>
</dbReference>
<evidence type="ECO:0000313" key="5">
    <source>
        <dbReference type="Proteomes" id="UP000235145"/>
    </source>
</evidence>